<reference evidence="2" key="1">
    <citation type="journal article" date="2019" name="Int. J. Syst. Evol. Microbiol.">
        <title>The Global Catalogue of Microorganisms (GCM) 10K type strain sequencing project: providing services to taxonomists for standard genome sequencing and annotation.</title>
        <authorList>
            <consortium name="The Broad Institute Genomics Platform"/>
            <consortium name="The Broad Institute Genome Sequencing Center for Infectious Disease"/>
            <person name="Wu L."/>
            <person name="Ma J."/>
        </authorList>
    </citation>
    <scope>NUCLEOTIDE SEQUENCE [LARGE SCALE GENOMIC DNA]</scope>
    <source>
        <strain evidence="2">CGMCC 1.16031</strain>
    </source>
</reference>
<name>A0ABW1XNI5_9ALTE</name>
<sequence>MTTRLLTVLLLVFSWQLLAMDKEHVYIDALFGDAWILKNGEKVPVYNGQRLSIKDVLFADEDSEIYLSYWLPGKSRLSRMGLSGKGAGKSLWEIVKPVDFNQSLEGYLSTNVIGGATRSDSHCRLPSTLHLPQGFGLINLVNATCPQAHSSEVNVYIQGRDRDKALANFQLNSSELTAGENRLVWRENEKVIHSTLVYVEDREEIKALLRKLTDRMTATDLAENKKFVLGLASYLKGYELMAFYALVNAGEDDKVTQLQSRLMSYMLSNYTQVALAHK</sequence>
<gene>
    <name evidence="1" type="ORF">ACFP85_15745</name>
</gene>
<dbReference type="EMBL" id="JBHSUS010000001">
    <property type="protein sequence ID" value="MFC6441607.1"/>
    <property type="molecule type" value="Genomic_DNA"/>
</dbReference>
<proteinExistence type="predicted"/>
<accession>A0ABW1XNI5</accession>
<protein>
    <submittedName>
        <fullName evidence="1">Uncharacterized protein</fullName>
    </submittedName>
</protein>
<keyword evidence="2" id="KW-1185">Reference proteome</keyword>
<dbReference type="RefSeq" id="WP_131257639.1">
    <property type="nucleotide sequence ID" value="NZ_JBHSUS010000001.1"/>
</dbReference>
<comment type="caution">
    <text evidence="1">The sequence shown here is derived from an EMBL/GenBank/DDBJ whole genome shotgun (WGS) entry which is preliminary data.</text>
</comment>
<organism evidence="1 2">
    <name type="scientific">Pseudobowmanella zhangzhouensis</name>
    <dbReference type="NCBI Taxonomy" id="1537679"/>
    <lineage>
        <taxon>Bacteria</taxon>
        <taxon>Pseudomonadati</taxon>
        <taxon>Pseudomonadota</taxon>
        <taxon>Gammaproteobacteria</taxon>
        <taxon>Alteromonadales</taxon>
        <taxon>Alteromonadaceae</taxon>
    </lineage>
</organism>
<dbReference type="Proteomes" id="UP001596364">
    <property type="component" value="Unassembled WGS sequence"/>
</dbReference>
<evidence type="ECO:0000313" key="2">
    <source>
        <dbReference type="Proteomes" id="UP001596364"/>
    </source>
</evidence>
<evidence type="ECO:0000313" key="1">
    <source>
        <dbReference type="EMBL" id="MFC6441607.1"/>
    </source>
</evidence>